<evidence type="ECO:0000259" key="1">
    <source>
        <dbReference type="PROSITE" id="PS51707"/>
    </source>
</evidence>
<evidence type="ECO:0000313" key="3">
    <source>
        <dbReference type="Proteomes" id="UP000494245"/>
    </source>
</evidence>
<name>A0A6V8LSD3_9BACT</name>
<dbReference type="SMART" id="SM01118">
    <property type="entry name" value="CYTH"/>
    <property type="match status" value="1"/>
</dbReference>
<dbReference type="InterPro" id="IPR033469">
    <property type="entry name" value="CYTH-like_dom_sf"/>
</dbReference>
<dbReference type="PROSITE" id="PS51707">
    <property type="entry name" value="CYTH"/>
    <property type="match status" value="1"/>
</dbReference>
<dbReference type="Gene3D" id="2.40.320.10">
    <property type="entry name" value="Hypothetical Protein Pfu-838710-001"/>
    <property type="match status" value="1"/>
</dbReference>
<proteinExistence type="predicted"/>
<dbReference type="Proteomes" id="UP000494245">
    <property type="component" value="Unassembled WGS sequence"/>
</dbReference>
<keyword evidence="3" id="KW-1185">Reference proteome</keyword>
<dbReference type="InterPro" id="IPR023577">
    <property type="entry name" value="CYTH_domain"/>
</dbReference>
<gene>
    <name evidence="2" type="ORF">NNJEOMEG_02501</name>
</gene>
<feature type="domain" description="CYTH" evidence="1">
    <location>
        <begin position="2"/>
        <end position="169"/>
    </location>
</feature>
<reference evidence="2 3" key="2">
    <citation type="submission" date="2020-05" db="EMBL/GenBank/DDBJ databases">
        <title>Draft genome sequence of Desulfovibrio sp. strainFSS-1.</title>
        <authorList>
            <person name="Shimoshige H."/>
            <person name="Kobayashi H."/>
            <person name="Maekawa T."/>
        </authorList>
    </citation>
    <scope>NUCLEOTIDE SEQUENCE [LARGE SCALE GENOMIC DNA]</scope>
    <source>
        <strain evidence="2 3">SIID29052-01</strain>
    </source>
</reference>
<reference evidence="2 3" key="1">
    <citation type="submission" date="2020-04" db="EMBL/GenBank/DDBJ databases">
        <authorList>
            <consortium name="Desulfovibrio sp. FSS-1 genome sequencing consortium"/>
            <person name="Shimoshige H."/>
            <person name="Kobayashi H."/>
            <person name="Maekawa T."/>
        </authorList>
    </citation>
    <scope>NUCLEOTIDE SEQUENCE [LARGE SCALE GENOMIC DNA]</scope>
    <source>
        <strain evidence="2 3">SIID29052-01</strain>
    </source>
</reference>
<dbReference type="RefSeq" id="WP_173084931.1">
    <property type="nucleotide sequence ID" value="NZ_BLTE01000011.1"/>
</dbReference>
<dbReference type="Pfam" id="PF01928">
    <property type="entry name" value="CYTH"/>
    <property type="match status" value="1"/>
</dbReference>
<dbReference type="AlphaFoldDB" id="A0A6V8LSD3"/>
<sequence length="174" mass="18806">MARNVEIKARIESLAALEPLAAALADRGPELIGQDDTFFVCPAGRLKLRDFGDGRGELIFYRREDKGGPKESFYTRTPTDSPGSLRGTLALALGEAGRVRKLRTLYLAGRTRIHLDRVEGLGDFLELEVVLEEGESAETGMAEARALMERLGVAPSALVAGAYADLFRGREGAA</sequence>
<dbReference type="EMBL" id="BLTE01000011">
    <property type="protein sequence ID" value="GFK94654.1"/>
    <property type="molecule type" value="Genomic_DNA"/>
</dbReference>
<comment type="caution">
    <text evidence="2">The sequence shown here is derived from an EMBL/GenBank/DDBJ whole genome shotgun (WGS) entry which is preliminary data.</text>
</comment>
<organism evidence="2 3">
    <name type="scientific">Fundidesulfovibrio magnetotacticus</name>
    <dbReference type="NCBI Taxonomy" id="2730080"/>
    <lineage>
        <taxon>Bacteria</taxon>
        <taxon>Pseudomonadati</taxon>
        <taxon>Thermodesulfobacteriota</taxon>
        <taxon>Desulfovibrionia</taxon>
        <taxon>Desulfovibrionales</taxon>
        <taxon>Desulfovibrionaceae</taxon>
        <taxon>Fundidesulfovibrio</taxon>
    </lineage>
</organism>
<dbReference type="CDD" id="cd07890">
    <property type="entry name" value="CYTH-like_AC_IV-like"/>
    <property type="match status" value="1"/>
</dbReference>
<accession>A0A6V8LSD3</accession>
<dbReference type="SUPFAM" id="SSF55154">
    <property type="entry name" value="CYTH-like phosphatases"/>
    <property type="match status" value="1"/>
</dbReference>
<dbReference type="InterPro" id="IPR008173">
    <property type="entry name" value="Adenylyl_cyclase_CyaB"/>
</dbReference>
<dbReference type="PANTHER" id="PTHR21028">
    <property type="entry name" value="SI:CH211-156B7.4"/>
    <property type="match status" value="1"/>
</dbReference>
<evidence type="ECO:0000313" key="2">
    <source>
        <dbReference type="EMBL" id="GFK94654.1"/>
    </source>
</evidence>
<protein>
    <recommendedName>
        <fullName evidence="1">CYTH domain-containing protein</fullName>
    </recommendedName>
</protein>
<dbReference type="PANTHER" id="PTHR21028:SF2">
    <property type="entry name" value="CYTH DOMAIN-CONTAINING PROTEIN"/>
    <property type="match status" value="1"/>
</dbReference>